<evidence type="ECO:0000313" key="2">
    <source>
        <dbReference type="Proteomes" id="UP000001068"/>
    </source>
</evidence>
<accession>E8R8C5</accession>
<reference evidence="1 2" key="2">
    <citation type="journal article" date="2011" name="Stand. Genomic Sci.">
        <title>Complete genome sequence of Desulfurococcus mucosus type strain (O7/1).</title>
        <authorList>
            <person name="Wirth R."/>
            <person name="Chertkov O."/>
            <person name="Held B."/>
            <person name="Lapidus A."/>
            <person name="Nolan M."/>
            <person name="Lucas S."/>
            <person name="Hammon N."/>
            <person name="Deshpande S."/>
            <person name="Cheng J.F."/>
            <person name="Tapia R."/>
            <person name="Han C."/>
            <person name="Goodwin L."/>
            <person name="Pitluck S."/>
            <person name="Liolios K."/>
            <person name="Ioanna P."/>
            <person name="Ivanova N."/>
            <person name="Mavromatis K."/>
            <person name="Mikhailova N."/>
            <person name="Pati A."/>
            <person name="Chen A."/>
            <person name="Palaniappan K."/>
            <person name="Land M."/>
            <person name="Hauser L."/>
            <person name="Chang Y.J."/>
            <person name="Jeffries C.D."/>
            <person name="Bilek Y."/>
            <person name="Hader T."/>
            <person name="Rohde M."/>
            <person name="Spring S."/>
            <person name="Sikorski J."/>
            <person name="Goker M."/>
            <person name="Woyke T."/>
            <person name="Bristow J."/>
            <person name="Eisen J.A."/>
            <person name="Markowitz V."/>
            <person name="Hugenholtz P."/>
            <person name="Kyrpides N.C."/>
            <person name="Klenk H.P."/>
        </authorList>
    </citation>
    <scope>NUCLEOTIDE SEQUENCE [LARGE SCALE GENOMIC DNA]</scope>
    <source>
        <strain evidence="2">ATCC 35584 / DSM 2162 / JCM 9187 / O7/1</strain>
    </source>
</reference>
<dbReference type="STRING" id="765177.Desmu_0434"/>
<protein>
    <recommendedName>
        <fullName evidence="3">Thymidylate kinase</fullName>
    </recommendedName>
</protein>
<dbReference type="Proteomes" id="UP000001068">
    <property type="component" value="Chromosome"/>
</dbReference>
<dbReference type="EMBL" id="CP002363">
    <property type="protein sequence ID" value="ADV64751.1"/>
    <property type="molecule type" value="Genomic_DNA"/>
</dbReference>
<dbReference type="SUPFAM" id="SSF52540">
    <property type="entry name" value="P-loop containing nucleoside triphosphate hydrolases"/>
    <property type="match status" value="1"/>
</dbReference>
<keyword evidence="2" id="KW-1185">Reference proteome</keyword>
<evidence type="ECO:0008006" key="3">
    <source>
        <dbReference type="Google" id="ProtNLM"/>
    </source>
</evidence>
<dbReference type="AlphaFoldDB" id="E8R8C5"/>
<sequence precursor="true">MRCVVVCFFGCDGSGKSTLAGLLSRYLSDCTGKQSVVVWVRGTHTFSSFLARFMEGFQLFKGNCNPYYNICVPEKMSYLWVWLEFFSALPVFFARFVLPRITGRVVVAERCPVDFLVWLAVTLRRNVFKSFIGRATLSIAFSLCECMVYVRADEGVLLSRRSALWDRRVIPVELRIYDSLARFLGVRVVDTSGKSVEESLREVVEIAGNECV</sequence>
<name>E8R8C5_DESM0</name>
<dbReference type="KEGG" id="dmu:Desmu_0434"/>
<proteinExistence type="predicted"/>
<dbReference type="Gene3D" id="3.40.50.300">
    <property type="entry name" value="P-loop containing nucleotide triphosphate hydrolases"/>
    <property type="match status" value="1"/>
</dbReference>
<dbReference type="InterPro" id="IPR027417">
    <property type="entry name" value="P-loop_NTPase"/>
</dbReference>
<organism evidence="1 2">
    <name type="scientific">Desulfurococcus mucosus (strain ATCC 35584 / DSM 2162 / JCM 9187 / O7/1)</name>
    <dbReference type="NCBI Taxonomy" id="765177"/>
    <lineage>
        <taxon>Archaea</taxon>
        <taxon>Thermoproteota</taxon>
        <taxon>Thermoprotei</taxon>
        <taxon>Desulfurococcales</taxon>
        <taxon>Desulfurococcaceae</taxon>
        <taxon>Desulfurococcus</taxon>
    </lineage>
</organism>
<evidence type="ECO:0000313" key="1">
    <source>
        <dbReference type="EMBL" id="ADV64751.1"/>
    </source>
</evidence>
<dbReference type="eggNOG" id="arCOG01891">
    <property type="taxonomic scope" value="Archaea"/>
</dbReference>
<gene>
    <name evidence="1" type="ordered locus">Desmu_0434</name>
</gene>
<dbReference type="HOGENOM" id="CLU_1352165_0_0_2"/>
<reference evidence="2" key="1">
    <citation type="submission" date="2010-11" db="EMBL/GenBank/DDBJ databases">
        <title>The complete genome of Desulfurococcus mucosus DSM 2162.</title>
        <authorList>
            <consortium name="US DOE Joint Genome Institute (JGI-PGF)"/>
            <person name="Lucas S."/>
            <person name="Copeland A."/>
            <person name="Lapidus A."/>
            <person name="Bruce D."/>
            <person name="Goodwin L."/>
            <person name="Pitluck S."/>
            <person name="Kyrpides N."/>
            <person name="Mavromatis K."/>
            <person name="Pagani I."/>
            <person name="Ivanova N."/>
            <person name="Ovchinnikova G."/>
            <person name="Chertkov O."/>
            <person name="Held B."/>
            <person name="Brettin T."/>
            <person name="Detter J.C."/>
            <person name="Tapia R."/>
            <person name="Han C."/>
            <person name="Land M."/>
            <person name="Hauser L."/>
            <person name="Markowitz V."/>
            <person name="Cheng J.-F."/>
            <person name="Hugenholtz P."/>
            <person name="Woyke T."/>
            <person name="Wu D."/>
            <person name="Wirth R."/>
            <person name="Bilek Y."/>
            <person name="Hader T."/>
            <person name="Klenk H.-P."/>
            <person name="Eisen J.A."/>
        </authorList>
    </citation>
    <scope>NUCLEOTIDE SEQUENCE [LARGE SCALE GENOMIC DNA]</scope>
    <source>
        <strain evidence="2">ATCC 35584 / DSM 2162 / JCM 9187 / O7/1</strain>
    </source>
</reference>